<dbReference type="AlphaFoldDB" id="A0A100VNB5"/>
<dbReference type="Pfam" id="PF10079">
    <property type="entry name" value="Rossmann-like_BshC"/>
    <property type="match status" value="1"/>
</dbReference>
<dbReference type="GO" id="GO:0016874">
    <property type="term" value="F:ligase activity"/>
    <property type="evidence" value="ECO:0007669"/>
    <property type="project" value="UniProtKB-UniRule"/>
</dbReference>
<dbReference type="Proteomes" id="UP000069697">
    <property type="component" value="Unassembled WGS sequence"/>
</dbReference>
<evidence type="ECO:0000256" key="2">
    <source>
        <dbReference type="HAMAP-Rule" id="MF_01867"/>
    </source>
</evidence>
<dbReference type="InterPro" id="IPR011199">
    <property type="entry name" value="Bacillithiol_biosynth_BshC"/>
</dbReference>
<dbReference type="NCBIfam" id="TIGR03998">
    <property type="entry name" value="thiol_BshC"/>
    <property type="match status" value="1"/>
</dbReference>
<comment type="caution">
    <text evidence="5">The sequence shown here is derived from an EMBL/GenBank/DDBJ whole genome shotgun (WGS) entry which is preliminary data.</text>
</comment>
<evidence type="ECO:0000256" key="1">
    <source>
        <dbReference type="ARBA" id="ARBA00022598"/>
    </source>
</evidence>
<feature type="domain" description="Bacillithiol biosynthesis BshC N-terminal Rossmann-like" evidence="3">
    <location>
        <begin position="10"/>
        <end position="383"/>
    </location>
</feature>
<dbReference type="EC" id="6.-.-.-" evidence="2"/>
<dbReference type="InterPro" id="IPR055398">
    <property type="entry name" value="Rossmann-like_BshC"/>
</dbReference>
<dbReference type="RefSeq" id="WP_062835464.1">
    <property type="nucleotide sequence ID" value="NZ_BCNV01000001.1"/>
</dbReference>
<name>A0A100VNB5_PAEAM</name>
<comment type="similarity">
    <text evidence="2">Belongs to the BshC family.</text>
</comment>
<dbReference type="EMBL" id="BCNV01000001">
    <property type="protein sequence ID" value="GAS83056.1"/>
    <property type="molecule type" value="Genomic_DNA"/>
</dbReference>
<comment type="function">
    <text evidence="2">Involved in bacillithiol (BSH) biosynthesis. May catalyze the last step of the pathway, the addition of cysteine to glucosamine malate (GlcN-Mal) to generate BSH.</text>
</comment>
<dbReference type="Pfam" id="PF24850">
    <property type="entry name" value="CC_BshC"/>
    <property type="match status" value="1"/>
</dbReference>
<feature type="domain" description="Bacillithiol biosynthesis BshC C-terminal coiled-coil" evidence="4">
    <location>
        <begin position="385"/>
        <end position="542"/>
    </location>
</feature>
<gene>
    <name evidence="2" type="primary">bshC</name>
    <name evidence="5" type="ORF">PAHA3_3134</name>
</gene>
<proteinExistence type="inferred from homology"/>
<dbReference type="InterPro" id="IPR055399">
    <property type="entry name" value="CC_BshC"/>
</dbReference>
<reference evidence="6" key="2">
    <citation type="submission" date="2016-01" db="EMBL/GenBank/DDBJ databases">
        <title>Draft Genome Sequence of Paenibacillus amylolyticus Heshi-A3 that Was Isolated from Fermented Rice Bran with Aging Salted Mackerel, Which Was Named Heshiko as Traditional Fermented Seafood in Japan.</title>
        <authorList>
            <person name="Akuzawa S."/>
            <person name="Nakagawa J."/>
            <person name="Kanekatsu T."/>
            <person name="Kubota E."/>
            <person name="Ohtake R."/>
            <person name="Suzuki T."/>
            <person name="Kanesaki Y."/>
        </authorList>
    </citation>
    <scope>NUCLEOTIDE SEQUENCE [LARGE SCALE GENOMIC DNA]</scope>
    <source>
        <strain evidence="6">Heshi-A3</strain>
    </source>
</reference>
<reference evidence="5 6" key="1">
    <citation type="journal article" date="2016" name="Genome Announc.">
        <title>Draft Genome Sequence of Paenibacillus amylolyticus Heshi-A3, Isolated from Fermented Rice Bran in a Japanese Fermented Seafood Dish.</title>
        <authorList>
            <person name="Akuzawa S."/>
            <person name="Nagaoka J."/>
            <person name="Kanekatsu M."/>
            <person name="Kubota E."/>
            <person name="Ohtake R."/>
            <person name="Suzuki T."/>
            <person name="Kanesaki Y."/>
        </authorList>
    </citation>
    <scope>NUCLEOTIDE SEQUENCE [LARGE SCALE GENOMIC DNA]</scope>
    <source>
        <strain evidence="5 6">Heshi-A3</strain>
    </source>
</reference>
<organism evidence="5 6">
    <name type="scientific">Paenibacillus amylolyticus</name>
    <dbReference type="NCBI Taxonomy" id="1451"/>
    <lineage>
        <taxon>Bacteria</taxon>
        <taxon>Bacillati</taxon>
        <taxon>Bacillota</taxon>
        <taxon>Bacilli</taxon>
        <taxon>Bacillales</taxon>
        <taxon>Paenibacillaceae</taxon>
        <taxon>Paenibacillus</taxon>
    </lineage>
</organism>
<sequence length="543" mass="62315">MNGITEALRSGSRLAEDYICSRDAARVLYEYDIRWESGLQTRAEWLDQSENTRIDRRDLAEYLRIYNKRVNDHEEVHASITRLAEQGALVVTGGQQSGLLTGPLFVIYKAASVVAAAREAEERLQRPVVPVFWIAGEDHDWDEVNHTYLPNHQGDMKKVKLQGRFAGRDSVSNVHVDTQQWMSVLEQVERLLPDTIHKPGLMKCITEIHQSSSNLSDAFARMISALFAGTGLILMDASDPDLRRLERPVFEQLIRRNEVLRNAYAQGASLVEQAGYAMPAEVAEDGANLFYIHEGTRLLLMLKDGLYSDRKGLVSFTEERLLQELEEHPERFSNNVLTRPLMQDSVLPVAAVILGQGEIAYWGLTREAFQQFGLQMPILLPRLSFTIMEDIHHKHMKQYGLSFQDVQYHMEDKKEQWLAQQETFQVEEQFDKVQEAFLDLYGPLLDEIAEIHPGLERIGDTNLSKINEQMQYLKQQTHKAIEDKHNVSLRHWNGIQNSLFPAGKPQERVHNALFYLNRYGTEWIDELIKASSEFHGEHKVIAL</sequence>
<evidence type="ECO:0000259" key="3">
    <source>
        <dbReference type="Pfam" id="PF10079"/>
    </source>
</evidence>
<dbReference type="PIRSF" id="PIRSF012535">
    <property type="entry name" value="UCP012535"/>
    <property type="match status" value="1"/>
</dbReference>
<dbReference type="HAMAP" id="MF_01867">
    <property type="entry name" value="BshC"/>
    <property type="match status" value="1"/>
</dbReference>
<evidence type="ECO:0000313" key="6">
    <source>
        <dbReference type="Proteomes" id="UP000069697"/>
    </source>
</evidence>
<protein>
    <recommendedName>
        <fullName evidence="2">Putative cysteine ligase BshC</fullName>
        <ecNumber evidence="2">6.-.-.-</ecNumber>
    </recommendedName>
</protein>
<evidence type="ECO:0000313" key="5">
    <source>
        <dbReference type="EMBL" id="GAS83056.1"/>
    </source>
</evidence>
<accession>A0A100VNB5</accession>
<evidence type="ECO:0000259" key="4">
    <source>
        <dbReference type="Pfam" id="PF24850"/>
    </source>
</evidence>
<keyword evidence="1 2" id="KW-0436">Ligase</keyword>